<gene>
    <name evidence="5" type="ORF">NFG58_20015</name>
</gene>
<evidence type="ECO:0000256" key="2">
    <source>
        <dbReference type="ARBA" id="ARBA00022741"/>
    </source>
</evidence>
<proteinExistence type="predicted"/>
<dbReference type="InterPro" id="IPR003593">
    <property type="entry name" value="AAA+_ATPase"/>
</dbReference>
<dbReference type="Pfam" id="PF12399">
    <property type="entry name" value="BCA_ABC_TP_C"/>
    <property type="match status" value="1"/>
</dbReference>
<sequence length="250" mass="27329">MTDVLLETRDLALAYGAFRAVDGVSLRIARGSIHTVIGPNGAGKTSLFHCLTGERRPTAGRILLDGREITREPPHGRVGLGMSRSFQVTSLFQELSVHENLRLAAQGIDGWRALNFWQRLNKRREHLARADEILERIGLAERAGVAAGELSHGQQRILEVGMAICPRPKLLLLDEPTSGMGIDDIPSMTSLIGELGKDHSILLIEHNMSIVMSISDTITVMNRGQVLVEGDPETVRSDARVRDAYLGEAA</sequence>
<dbReference type="GO" id="GO:0005886">
    <property type="term" value="C:plasma membrane"/>
    <property type="evidence" value="ECO:0007669"/>
    <property type="project" value="TreeGrafter"/>
</dbReference>
<dbReference type="GO" id="GO:0016887">
    <property type="term" value="F:ATP hydrolysis activity"/>
    <property type="evidence" value="ECO:0007669"/>
    <property type="project" value="InterPro"/>
</dbReference>
<dbReference type="SMART" id="SM00382">
    <property type="entry name" value="AAA"/>
    <property type="match status" value="1"/>
</dbReference>
<dbReference type="InterPro" id="IPR032823">
    <property type="entry name" value="BCA_ABC_TP_C"/>
</dbReference>
<keyword evidence="2" id="KW-0547">Nucleotide-binding</keyword>
<dbReference type="GO" id="GO:0005524">
    <property type="term" value="F:ATP binding"/>
    <property type="evidence" value="ECO:0007669"/>
    <property type="project" value="UniProtKB-KW"/>
</dbReference>
<dbReference type="SUPFAM" id="SSF52540">
    <property type="entry name" value="P-loop containing nucleoside triphosphate hydrolases"/>
    <property type="match status" value="1"/>
</dbReference>
<dbReference type="RefSeq" id="WP_108132113.1">
    <property type="nucleotide sequence ID" value="NZ_CP098827.1"/>
</dbReference>
<dbReference type="PANTHER" id="PTHR45772:SF3">
    <property type="entry name" value="ABC TRANSPORTER ATP-BINDING PROTEIN"/>
    <property type="match status" value="1"/>
</dbReference>
<dbReference type="CDD" id="cd03219">
    <property type="entry name" value="ABC_Mj1267_LivG_branched"/>
    <property type="match status" value="1"/>
</dbReference>
<name>A0AAU7KGP2_9GAMM</name>
<evidence type="ECO:0000256" key="3">
    <source>
        <dbReference type="ARBA" id="ARBA00022840"/>
    </source>
</evidence>
<organism evidence="5">
    <name type="scientific">Halomonas sp. RT37</name>
    <dbReference type="NCBI Taxonomy" id="2950872"/>
    <lineage>
        <taxon>Bacteria</taxon>
        <taxon>Pseudomonadati</taxon>
        <taxon>Pseudomonadota</taxon>
        <taxon>Gammaproteobacteria</taxon>
        <taxon>Oceanospirillales</taxon>
        <taxon>Halomonadaceae</taxon>
        <taxon>Halomonas</taxon>
    </lineage>
</organism>
<dbReference type="AlphaFoldDB" id="A0AAU7KGP2"/>
<dbReference type="Gene3D" id="3.40.50.300">
    <property type="entry name" value="P-loop containing nucleotide triphosphate hydrolases"/>
    <property type="match status" value="1"/>
</dbReference>
<dbReference type="PROSITE" id="PS50893">
    <property type="entry name" value="ABC_TRANSPORTER_2"/>
    <property type="match status" value="1"/>
</dbReference>
<evidence type="ECO:0000259" key="4">
    <source>
        <dbReference type="PROSITE" id="PS50893"/>
    </source>
</evidence>
<dbReference type="PANTHER" id="PTHR45772">
    <property type="entry name" value="CONSERVED COMPONENT OF ABC TRANSPORTER FOR NATURAL AMINO ACIDS-RELATED"/>
    <property type="match status" value="1"/>
</dbReference>
<evidence type="ECO:0000313" key="5">
    <source>
        <dbReference type="EMBL" id="XBO70856.1"/>
    </source>
</evidence>
<keyword evidence="3 5" id="KW-0067">ATP-binding</keyword>
<keyword evidence="1" id="KW-0813">Transport</keyword>
<protein>
    <submittedName>
        <fullName evidence="5">ABC transporter ATP-binding protein</fullName>
    </submittedName>
</protein>
<reference evidence="5" key="1">
    <citation type="submission" date="2022-06" db="EMBL/GenBank/DDBJ databases">
        <title>A novel DMS-producing enzyme.</title>
        <authorList>
            <person name="Zhang Y."/>
        </authorList>
    </citation>
    <scope>NUCLEOTIDE SEQUENCE</scope>
    <source>
        <strain evidence="5">RT37</strain>
    </source>
</reference>
<feature type="domain" description="ABC transporter" evidence="4">
    <location>
        <begin position="6"/>
        <end position="248"/>
    </location>
</feature>
<evidence type="ECO:0000256" key="1">
    <source>
        <dbReference type="ARBA" id="ARBA00022448"/>
    </source>
</evidence>
<accession>A0AAU7KGP2</accession>
<dbReference type="InterPro" id="IPR051120">
    <property type="entry name" value="ABC_AA/LPS_Transport"/>
</dbReference>
<dbReference type="InterPro" id="IPR027417">
    <property type="entry name" value="P-loop_NTPase"/>
</dbReference>
<dbReference type="InterPro" id="IPR003439">
    <property type="entry name" value="ABC_transporter-like_ATP-bd"/>
</dbReference>
<dbReference type="Pfam" id="PF00005">
    <property type="entry name" value="ABC_tran"/>
    <property type="match status" value="1"/>
</dbReference>
<dbReference type="EMBL" id="CP098827">
    <property type="protein sequence ID" value="XBO70856.1"/>
    <property type="molecule type" value="Genomic_DNA"/>
</dbReference>